<gene>
    <name evidence="1" type="ORF">FHP24_21555</name>
</gene>
<keyword evidence="2" id="KW-1185">Reference proteome</keyword>
<reference evidence="1 2" key="1">
    <citation type="submission" date="2019-06" db="EMBL/GenBank/DDBJ databases">
        <title>The draft genome of Rhizobium smilacinae PTYR-5.</title>
        <authorList>
            <person name="Liu L."/>
            <person name="Li L."/>
            <person name="Zhang X."/>
        </authorList>
    </citation>
    <scope>NUCLEOTIDE SEQUENCE [LARGE SCALE GENOMIC DNA]</scope>
    <source>
        <strain evidence="1 2">PTYR-5</strain>
    </source>
</reference>
<evidence type="ECO:0000313" key="1">
    <source>
        <dbReference type="EMBL" id="TNM61842.1"/>
    </source>
</evidence>
<proteinExistence type="predicted"/>
<dbReference type="Proteomes" id="UP000311605">
    <property type="component" value="Unassembled WGS sequence"/>
</dbReference>
<name>A0A5C4XEN4_9HYPH</name>
<sequence length="64" mass="7449">MIASSLPLFGFDLFAFSARPREAQQIEEPPEKRVGRDFDEARDDERLAEARHPESFYWGIHLPC</sequence>
<accession>A0A5C4XEN4</accession>
<evidence type="ECO:0000313" key="2">
    <source>
        <dbReference type="Proteomes" id="UP000311605"/>
    </source>
</evidence>
<dbReference type="EMBL" id="VDMN01000005">
    <property type="protein sequence ID" value="TNM61842.1"/>
    <property type="molecule type" value="Genomic_DNA"/>
</dbReference>
<dbReference type="RefSeq" id="WP_139678289.1">
    <property type="nucleotide sequence ID" value="NZ_VDMN01000005.1"/>
</dbReference>
<dbReference type="AlphaFoldDB" id="A0A5C4XEN4"/>
<comment type="caution">
    <text evidence="1">The sequence shown here is derived from an EMBL/GenBank/DDBJ whole genome shotgun (WGS) entry which is preliminary data.</text>
</comment>
<protein>
    <submittedName>
        <fullName evidence="1">Uncharacterized protein</fullName>
    </submittedName>
</protein>
<organism evidence="1 2">
    <name type="scientific">Aliirhizobium smilacinae</name>
    <dbReference type="NCBI Taxonomy" id="1395944"/>
    <lineage>
        <taxon>Bacteria</taxon>
        <taxon>Pseudomonadati</taxon>
        <taxon>Pseudomonadota</taxon>
        <taxon>Alphaproteobacteria</taxon>
        <taxon>Hyphomicrobiales</taxon>
        <taxon>Rhizobiaceae</taxon>
        <taxon>Aliirhizobium</taxon>
    </lineage>
</organism>